<dbReference type="Gene3D" id="2.60.200.40">
    <property type="match status" value="1"/>
</dbReference>
<dbReference type="SMART" id="SM00046">
    <property type="entry name" value="DAGKc"/>
    <property type="match status" value="1"/>
</dbReference>
<dbReference type="Pfam" id="PF00781">
    <property type="entry name" value="DAGK_cat"/>
    <property type="match status" value="1"/>
</dbReference>
<feature type="domain" description="DAGKc" evidence="9">
    <location>
        <begin position="2"/>
        <end position="134"/>
    </location>
</feature>
<dbReference type="GO" id="GO:0005524">
    <property type="term" value="F:ATP binding"/>
    <property type="evidence" value="ECO:0007669"/>
    <property type="project" value="UniProtKB-KW"/>
</dbReference>
<keyword evidence="7" id="KW-0444">Lipid biosynthesis</keyword>
<evidence type="ECO:0000256" key="3">
    <source>
        <dbReference type="ARBA" id="ARBA00022679"/>
    </source>
</evidence>
<dbReference type="GO" id="GO:0016301">
    <property type="term" value="F:kinase activity"/>
    <property type="evidence" value="ECO:0007669"/>
    <property type="project" value="UniProtKB-KW"/>
</dbReference>
<dbReference type="InterPro" id="IPR001206">
    <property type="entry name" value="Diacylglycerol_kinase_cat_dom"/>
</dbReference>
<evidence type="ECO:0000256" key="2">
    <source>
        <dbReference type="ARBA" id="ARBA00005983"/>
    </source>
</evidence>
<keyword evidence="8" id="KW-1208">Phospholipid metabolism</keyword>
<protein>
    <submittedName>
        <fullName evidence="10">Diacylglycerol kinase family enzyme</fullName>
    </submittedName>
</protein>
<dbReference type="SUPFAM" id="SSF111331">
    <property type="entry name" value="NAD kinase/diacylglycerol kinase-like"/>
    <property type="match status" value="1"/>
</dbReference>
<evidence type="ECO:0000256" key="1">
    <source>
        <dbReference type="ARBA" id="ARBA00001946"/>
    </source>
</evidence>
<dbReference type="InterPro" id="IPR045540">
    <property type="entry name" value="YegS/DAGK_C"/>
</dbReference>
<accession>A0A285VHE8</accession>
<evidence type="ECO:0000256" key="6">
    <source>
        <dbReference type="ARBA" id="ARBA00022840"/>
    </source>
</evidence>
<comment type="similarity">
    <text evidence="2">Belongs to the diacylglycerol/lipid kinase family.</text>
</comment>
<dbReference type="Gene3D" id="3.40.50.10330">
    <property type="entry name" value="Probable inorganic polyphosphate/atp-NAD kinase, domain 1"/>
    <property type="match status" value="1"/>
</dbReference>
<keyword evidence="11" id="KW-1185">Reference proteome</keyword>
<keyword evidence="7" id="KW-0594">Phospholipid biosynthesis</keyword>
<name>A0A285VHE8_9MICO</name>
<evidence type="ECO:0000313" key="10">
    <source>
        <dbReference type="EMBL" id="SOC53534.1"/>
    </source>
</evidence>
<dbReference type="EMBL" id="OBQK01000002">
    <property type="protein sequence ID" value="SOC53534.1"/>
    <property type="molecule type" value="Genomic_DNA"/>
</dbReference>
<keyword evidence="7" id="KW-0443">Lipid metabolism</keyword>
<keyword evidence="3" id="KW-0808">Transferase</keyword>
<dbReference type="PANTHER" id="PTHR12358:SF54">
    <property type="entry name" value="SPHINGOSINE KINASE RELATED PROTEIN"/>
    <property type="match status" value="1"/>
</dbReference>
<dbReference type="GO" id="GO:0008654">
    <property type="term" value="P:phospholipid biosynthetic process"/>
    <property type="evidence" value="ECO:0007669"/>
    <property type="project" value="UniProtKB-KW"/>
</dbReference>
<dbReference type="Pfam" id="PF19279">
    <property type="entry name" value="YegS_C"/>
    <property type="match status" value="1"/>
</dbReference>
<dbReference type="PANTHER" id="PTHR12358">
    <property type="entry name" value="SPHINGOSINE KINASE"/>
    <property type="match status" value="1"/>
</dbReference>
<evidence type="ECO:0000256" key="8">
    <source>
        <dbReference type="ARBA" id="ARBA00023264"/>
    </source>
</evidence>
<dbReference type="PROSITE" id="PS50146">
    <property type="entry name" value="DAGK"/>
    <property type="match status" value="1"/>
</dbReference>
<keyword evidence="5 10" id="KW-0418">Kinase</keyword>
<evidence type="ECO:0000259" key="9">
    <source>
        <dbReference type="PROSITE" id="PS50146"/>
    </source>
</evidence>
<reference evidence="11" key="1">
    <citation type="submission" date="2017-08" db="EMBL/GenBank/DDBJ databases">
        <authorList>
            <person name="Varghese N."/>
            <person name="Submissions S."/>
        </authorList>
    </citation>
    <scope>NUCLEOTIDE SEQUENCE [LARGE SCALE GENOMIC DNA]</scope>
    <source>
        <strain evidence="11">USBA17B2</strain>
    </source>
</reference>
<keyword evidence="6" id="KW-0067">ATP-binding</keyword>
<dbReference type="RefSeq" id="WP_170955385.1">
    <property type="nucleotide sequence ID" value="NZ_OBQK01000002.1"/>
</dbReference>
<evidence type="ECO:0000256" key="7">
    <source>
        <dbReference type="ARBA" id="ARBA00023209"/>
    </source>
</evidence>
<gene>
    <name evidence="10" type="ORF">SAMN05421879_10213</name>
</gene>
<evidence type="ECO:0000256" key="4">
    <source>
        <dbReference type="ARBA" id="ARBA00022741"/>
    </source>
</evidence>
<dbReference type="InterPro" id="IPR017438">
    <property type="entry name" value="ATP-NAD_kinase_N"/>
</dbReference>
<organism evidence="10 11">
    <name type="scientific">Ornithinimicrobium cerasi</name>
    <dbReference type="NCBI Taxonomy" id="2248773"/>
    <lineage>
        <taxon>Bacteria</taxon>
        <taxon>Bacillati</taxon>
        <taxon>Actinomycetota</taxon>
        <taxon>Actinomycetes</taxon>
        <taxon>Micrococcales</taxon>
        <taxon>Ornithinimicrobiaceae</taxon>
        <taxon>Ornithinimicrobium</taxon>
    </lineage>
</organism>
<evidence type="ECO:0000256" key="5">
    <source>
        <dbReference type="ARBA" id="ARBA00022777"/>
    </source>
</evidence>
<dbReference type="Proteomes" id="UP000219688">
    <property type="component" value="Unassembled WGS sequence"/>
</dbReference>
<dbReference type="InterPro" id="IPR016064">
    <property type="entry name" value="NAD/diacylglycerol_kinase_sf"/>
</dbReference>
<comment type="cofactor">
    <cofactor evidence="1">
        <name>Mg(2+)</name>
        <dbReference type="ChEBI" id="CHEBI:18420"/>
    </cofactor>
</comment>
<proteinExistence type="inferred from homology"/>
<evidence type="ECO:0000313" key="11">
    <source>
        <dbReference type="Proteomes" id="UP000219688"/>
    </source>
</evidence>
<dbReference type="InterPro" id="IPR050187">
    <property type="entry name" value="Lipid_Phosphate_FormReg"/>
</dbReference>
<dbReference type="AlphaFoldDB" id="A0A285VHE8"/>
<keyword evidence="4" id="KW-0547">Nucleotide-binding</keyword>
<sequence>MTSARPVLVLVNVRAGSAQEEQVGQVCRLLNSRSPSGTEVRDPATDEEYAEVVATAVGRDVVVVGGDGSVHRLLQQLHDQDLLGRCGPVGVVPMGTGNDLARGAGLPLERDRAVVVALTGRPASRGLLVDGDGGVVVNAVHCGVAAEATARAADVKGLLGRAAYAVGALRAGLTSTGWNLRVVLDGRVVADGSERVLMVSAAVGPLVGGGTPIAPQAVPDDDVVDVVLARGTSPAARLGFARDVRRGRHTRRADVTVDSGREVLVEALTAQDAFRVNADGEVSAEPIRSRTWRHAPEAWTLRVPR</sequence>